<keyword evidence="7" id="KW-0449">Lipoprotein</keyword>
<organism evidence="7 8">
    <name type="scientific">Methanomethylovorans hollandica (strain DSM 15978 / NBRC 107637 / DMS1)</name>
    <dbReference type="NCBI Taxonomy" id="867904"/>
    <lineage>
        <taxon>Archaea</taxon>
        <taxon>Methanobacteriati</taxon>
        <taxon>Methanobacteriota</taxon>
        <taxon>Stenosarchaea group</taxon>
        <taxon>Methanomicrobia</taxon>
        <taxon>Methanosarcinales</taxon>
        <taxon>Methanosarcinaceae</taxon>
        <taxon>Methanomethylovorans</taxon>
    </lineage>
</organism>
<keyword evidence="5" id="KW-0694">RNA-binding</keyword>
<dbReference type="GO" id="GO:0003729">
    <property type="term" value="F:mRNA binding"/>
    <property type="evidence" value="ECO:0007669"/>
    <property type="project" value="InterPro"/>
</dbReference>
<dbReference type="PANTHER" id="PTHR34873">
    <property type="entry name" value="SSR1766 PROTEIN"/>
    <property type="match status" value="1"/>
</dbReference>
<proteinExistence type="predicted"/>
<sequence>MTEKIRPVPAKKAIKALESLGFVQVRQKGSHLFMQHPDGRTTVIPIHSGQDLGKGMVKKLMEDVRISRKEWLELLSSLILF</sequence>
<dbReference type="InterPro" id="IPR038570">
    <property type="entry name" value="HicA_sf"/>
</dbReference>
<dbReference type="AlphaFoldDB" id="L0KWK7"/>
<evidence type="ECO:0000256" key="6">
    <source>
        <dbReference type="ARBA" id="ARBA00023016"/>
    </source>
</evidence>
<dbReference type="GO" id="GO:0004519">
    <property type="term" value="F:endonuclease activity"/>
    <property type="evidence" value="ECO:0007669"/>
    <property type="project" value="UniProtKB-KW"/>
</dbReference>
<keyword evidence="8" id="KW-1185">Reference proteome</keyword>
<gene>
    <name evidence="7" type="ordered locus">Metho_0047</name>
</gene>
<evidence type="ECO:0000256" key="5">
    <source>
        <dbReference type="ARBA" id="ARBA00022884"/>
    </source>
</evidence>
<evidence type="ECO:0000313" key="7">
    <source>
        <dbReference type="EMBL" id="AGB48344.1"/>
    </source>
</evidence>
<keyword evidence="1" id="KW-1277">Toxin-antitoxin system</keyword>
<dbReference type="SUPFAM" id="SSF54786">
    <property type="entry name" value="YcfA/nrd intein domain"/>
    <property type="match status" value="1"/>
</dbReference>
<keyword evidence="3" id="KW-0255">Endonuclease</keyword>
<dbReference type="GO" id="GO:0016787">
    <property type="term" value="F:hydrolase activity"/>
    <property type="evidence" value="ECO:0007669"/>
    <property type="project" value="UniProtKB-KW"/>
</dbReference>
<keyword evidence="6" id="KW-0346">Stress response</keyword>
<dbReference type="Gene3D" id="3.30.920.30">
    <property type="entry name" value="Hypothetical protein"/>
    <property type="match status" value="1"/>
</dbReference>
<protein>
    <submittedName>
        <fullName evidence="7">Putative periplasmic or secreted lipoprotein</fullName>
    </submittedName>
</protein>
<evidence type="ECO:0000256" key="2">
    <source>
        <dbReference type="ARBA" id="ARBA00022722"/>
    </source>
</evidence>
<dbReference type="Proteomes" id="UP000010866">
    <property type="component" value="Chromosome"/>
</dbReference>
<dbReference type="KEGG" id="mhz:Metho_0047"/>
<evidence type="ECO:0000313" key="8">
    <source>
        <dbReference type="Proteomes" id="UP000010866"/>
    </source>
</evidence>
<dbReference type="InterPro" id="IPR012933">
    <property type="entry name" value="HicA_mRNA_interferase"/>
</dbReference>
<dbReference type="OrthoDB" id="7619at2157"/>
<dbReference type="EMBL" id="CP003362">
    <property type="protein sequence ID" value="AGB48344.1"/>
    <property type="molecule type" value="Genomic_DNA"/>
</dbReference>
<dbReference type="GeneID" id="14407827"/>
<evidence type="ECO:0000256" key="1">
    <source>
        <dbReference type="ARBA" id="ARBA00022649"/>
    </source>
</evidence>
<dbReference type="RefSeq" id="WP_015323513.1">
    <property type="nucleotide sequence ID" value="NC_019977.1"/>
</dbReference>
<dbReference type="PANTHER" id="PTHR34873:SF3">
    <property type="entry name" value="ADDICTION MODULE TOXIN, HICA FAMILY"/>
    <property type="match status" value="1"/>
</dbReference>
<evidence type="ECO:0000256" key="4">
    <source>
        <dbReference type="ARBA" id="ARBA00022801"/>
    </source>
</evidence>
<dbReference type="Pfam" id="PF07927">
    <property type="entry name" value="HicA_toxin"/>
    <property type="match status" value="1"/>
</dbReference>
<dbReference type="STRING" id="867904.Metho_0047"/>
<name>L0KWK7_METHD</name>
<keyword evidence="2" id="KW-0540">Nuclease</keyword>
<keyword evidence="4" id="KW-0378">Hydrolase</keyword>
<dbReference type="HOGENOM" id="CLU_164851_6_0_2"/>
<evidence type="ECO:0000256" key="3">
    <source>
        <dbReference type="ARBA" id="ARBA00022759"/>
    </source>
</evidence>
<accession>L0KWK7</accession>
<reference evidence="8" key="1">
    <citation type="submission" date="2012-02" db="EMBL/GenBank/DDBJ databases">
        <title>Complete sequence of chromosome of Methanomethylovorans hollandica DSM 15978.</title>
        <authorList>
            <person name="Lucas S."/>
            <person name="Copeland A."/>
            <person name="Lapidus A."/>
            <person name="Glavina del Rio T."/>
            <person name="Dalin E."/>
            <person name="Tice H."/>
            <person name="Bruce D."/>
            <person name="Goodwin L."/>
            <person name="Pitluck S."/>
            <person name="Peters L."/>
            <person name="Mikhailova N."/>
            <person name="Held B."/>
            <person name="Kyrpides N."/>
            <person name="Mavromatis K."/>
            <person name="Ivanova N."/>
            <person name="Brettin T."/>
            <person name="Detter J.C."/>
            <person name="Han C."/>
            <person name="Larimer F."/>
            <person name="Land M."/>
            <person name="Hauser L."/>
            <person name="Markowitz V."/>
            <person name="Cheng J.-F."/>
            <person name="Hugenholtz P."/>
            <person name="Woyke T."/>
            <person name="Wu D."/>
            <person name="Spring S."/>
            <person name="Schroeder M."/>
            <person name="Brambilla E."/>
            <person name="Klenk H.-P."/>
            <person name="Eisen J.A."/>
        </authorList>
    </citation>
    <scope>NUCLEOTIDE SEQUENCE [LARGE SCALE GENOMIC DNA]</scope>
    <source>
        <strain evidence="8">DSM 15978 / NBRC 107637 / DMS1</strain>
    </source>
</reference>